<dbReference type="PANTHER" id="PTHR34216">
    <property type="match status" value="1"/>
</dbReference>
<keyword evidence="2" id="KW-1185">Reference proteome</keyword>
<reference evidence="1" key="1">
    <citation type="submission" date="2021-11" db="EMBL/GenBank/DDBJ databases">
        <title>Description of novel Chryseobacterium species.</title>
        <authorList>
            <person name="Saticioglu I.B."/>
            <person name="Ay H."/>
            <person name="Altun S."/>
            <person name="Duman M."/>
        </authorList>
    </citation>
    <scope>NUCLEOTIDE SEQUENCE</scope>
    <source>
        <strain evidence="1">C-17</strain>
    </source>
</reference>
<dbReference type="EMBL" id="JAJNAY010000001">
    <property type="protein sequence ID" value="MCD1116269.1"/>
    <property type="molecule type" value="Genomic_DNA"/>
</dbReference>
<organism evidence="1 2">
    <name type="scientific">Chryseobacterium turcicum</name>
    <dbReference type="NCBI Taxonomy" id="2898076"/>
    <lineage>
        <taxon>Bacteria</taxon>
        <taxon>Pseudomonadati</taxon>
        <taxon>Bacteroidota</taxon>
        <taxon>Flavobacteriia</taxon>
        <taxon>Flavobacteriales</taxon>
        <taxon>Weeksellaceae</taxon>
        <taxon>Chryseobacterium group</taxon>
        <taxon>Chryseobacterium</taxon>
    </lineage>
</organism>
<evidence type="ECO:0000313" key="1">
    <source>
        <dbReference type="EMBL" id="MCD1116269.1"/>
    </source>
</evidence>
<dbReference type="Gene3D" id="3.20.20.370">
    <property type="entry name" value="Glycoside hydrolase/deacetylase"/>
    <property type="match status" value="1"/>
</dbReference>
<dbReference type="CDD" id="cd10918">
    <property type="entry name" value="CE4_NodB_like_5s_6s"/>
    <property type="match status" value="1"/>
</dbReference>
<dbReference type="InterPro" id="IPR051398">
    <property type="entry name" value="Polysacch_Deacetylase"/>
</dbReference>
<evidence type="ECO:0000313" key="2">
    <source>
        <dbReference type="Proteomes" id="UP001108025"/>
    </source>
</evidence>
<protein>
    <submittedName>
        <fullName evidence="1">Polysaccharide deacetylase family protein</fullName>
    </submittedName>
</protein>
<dbReference type="AlphaFoldDB" id="A0A9Q3V386"/>
<name>A0A9Q3V386_9FLAO</name>
<dbReference type="RefSeq" id="WP_230667586.1">
    <property type="nucleotide sequence ID" value="NZ_JAJNAY010000001.1"/>
</dbReference>
<comment type="caution">
    <text evidence="1">The sequence shown here is derived from an EMBL/GenBank/DDBJ whole genome shotgun (WGS) entry which is preliminary data.</text>
</comment>
<dbReference type="Proteomes" id="UP001108025">
    <property type="component" value="Unassembled WGS sequence"/>
</dbReference>
<dbReference type="GO" id="GO:0005975">
    <property type="term" value="P:carbohydrate metabolic process"/>
    <property type="evidence" value="ECO:0007669"/>
    <property type="project" value="InterPro"/>
</dbReference>
<dbReference type="SUPFAM" id="SSF88713">
    <property type="entry name" value="Glycoside hydrolase/deacetylase"/>
    <property type="match status" value="1"/>
</dbReference>
<proteinExistence type="predicted"/>
<accession>A0A9Q3V386</accession>
<sequence>MLKPFLKKINSFNPIQKRFPLDYLIPVYHCVSNSYLPHLTHIINYKSSLEFEKDLDYMCTRFEFVDGETFSKNYTKKNNKPYALLTFDDGYSEFRDIISPILLRKGIYAINYINPAFIKNDDMMFRLKISLIVEKILSKNLIPSGSLMALLASPNASKKDLIAKIKAISYTNRHLLDQISISIDLSFDDYLKNNKIYLNINDLKYLQEKGFGISAHSWDHPYLPELSISDQVQNIQQSIDFILEHGFNTESIAFPFTDFGLKKMMFDQLFKNNKSLKFTLGTAGLKFDSVEKNLQRVPMENGFSASDEINFESNYFLLKKIFNKNQIIRI</sequence>
<dbReference type="InterPro" id="IPR011330">
    <property type="entry name" value="Glyco_hydro/deAcase_b/a-brl"/>
</dbReference>
<gene>
    <name evidence="1" type="ORF">LO744_05290</name>
</gene>
<dbReference type="PANTHER" id="PTHR34216:SF3">
    <property type="entry name" value="POLY-BETA-1,6-N-ACETYL-D-GLUCOSAMINE N-DEACETYLASE"/>
    <property type="match status" value="1"/>
</dbReference>